<keyword evidence="9 17" id="KW-0068">Autocatalytic cleavage</keyword>
<evidence type="ECO:0000256" key="13">
    <source>
        <dbReference type="ARBA" id="ARBA00023288"/>
    </source>
</evidence>
<sequence>MGTMYKVSQLCQTLALIFLLLTQPSVQCGPGRGSGRRGKPKKLTPLVFKQQVPNVSENTLGASGPAEGKITESDPRYKDLKVNYNPDIVFRDEEGTGEDRIMTQRCKDKLNSLAISVMVRWPGVKLRVTEAYDTDEQHSKDSLHYEGRAVDITTSDRDRAKYGMLARLAVESGFDWVYYQNRGHIHCSVKSDSAAAVHGGGCFDASGQVTLEDGHRIPMSELKIGQRVLTADSNGNLHFSEVMIFLDRRTDHRGLYYTLQTADGGSISLTHSHMIFVSSTNASSDTYSLNKKAIFARDAQVGQYLYRAHETTGHVRLSQIVKIEPGWREGAYAPLTKHGTIVVDDTLASCYGVINSQNIAHMAFVPARWMHTAKNFAKDYLNIDWKQSMPQNGMHWYSKLLFKISPYVLGESLLFQP</sequence>
<dbReference type="PANTHER" id="PTHR11889">
    <property type="entry name" value="HEDGEHOG"/>
    <property type="match status" value="1"/>
</dbReference>
<feature type="binding site" evidence="16">
    <location>
        <position position="94"/>
    </location>
    <ligand>
        <name>Ca(2+)</name>
        <dbReference type="ChEBI" id="CHEBI:29108"/>
        <label>2</label>
    </ligand>
</feature>
<evidence type="ECO:0000256" key="2">
    <source>
        <dbReference type="ARBA" id="ARBA00022473"/>
    </source>
</evidence>
<dbReference type="AlphaFoldDB" id="A0A1S3IAV3"/>
<keyword evidence="4 17" id="KW-0645">Protease</keyword>
<feature type="site" description="Involved in auto-cleavage" evidence="15">
    <location>
        <position position="270"/>
    </location>
</feature>
<keyword evidence="8 17" id="KW-0378">Hydrolase</keyword>
<dbReference type="PIRSF" id="PIRSF009400">
    <property type="entry name" value="Peptidase_C46"/>
    <property type="match status" value="1"/>
</dbReference>
<protein>
    <recommendedName>
        <fullName evidence="17">Hedgehog protein</fullName>
    </recommendedName>
</protein>
<dbReference type="InterPro" id="IPR001657">
    <property type="entry name" value="Hedgehog"/>
</dbReference>
<dbReference type="RefSeq" id="XP_013395298.1">
    <property type="nucleotide sequence ID" value="XM_013539844.1"/>
</dbReference>
<evidence type="ECO:0000313" key="21">
    <source>
        <dbReference type="Proteomes" id="UP000085678"/>
    </source>
</evidence>
<dbReference type="InterPro" id="IPR003586">
    <property type="entry name" value="Hint_dom_C"/>
</dbReference>
<dbReference type="GO" id="GO:0016539">
    <property type="term" value="P:intein-mediated protein splicing"/>
    <property type="evidence" value="ECO:0007669"/>
    <property type="project" value="InterPro"/>
</dbReference>
<dbReference type="SMART" id="SM00305">
    <property type="entry name" value="HintC"/>
    <property type="match status" value="1"/>
</dbReference>
<dbReference type="OrthoDB" id="5212at2759"/>
<dbReference type="CDD" id="cd00081">
    <property type="entry name" value="Hint"/>
    <property type="match status" value="1"/>
</dbReference>
<dbReference type="PROSITE" id="PS50817">
    <property type="entry name" value="INTEIN_N_TER"/>
    <property type="match status" value="1"/>
</dbReference>
<dbReference type="GO" id="GO:0048731">
    <property type="term" value="P:system development"/>
    <property type="evidence" value="ECO:0007669"/>
    <property type="project" value="UniProtKB-ARBA"/>
</dbReference>
<evidence type="ECO:0000256" key="14">
    <source>
        <dbReference type="ARBA" id="ARBA00048589"/>
    </source>
</evidence>
<keyword evidence="10 16" id="KW-0106">Calcium</keyword>
<keyword evidence="17" id="KW-0333">Golgi apparatus</keyword>
<proteinExistence type="inferred from homology"/>
<dbReference type="InterPro" id="IPR003587">
    <property type="entry name" value="Hint_dom_N"/>
</dbReference>
<comment type="similarity">
    <text evidence="1 17">Belongs to the hedgehog family.</text>
</comment>
<dbReference type="FunFam" id="2.170.16.10:FF:000001">
    <property type="entry name" value="Indian hedgehog"/>
    <property type="match status" value="1"/>
</dbReference>
<dbReference type="Gene3D" id="3.30.1380.10">
    <property type="match status" value="1"/>
</dbReference>
<evidence type="ECO:0000313" key="22">
    <source>
        <dbReference type="RefSeq" id="XP_013395296.1"/>
    </source>
</evidence>
<dbReference type="RefSeq" id="XP_013395299.1">
    <property type="nucleotide sequence ID" value="XM_013539845.1"/>
</dbReference>
<reference evidence="22 23" key="1">
    <citation type="submission" date="2025-04" db="UniProtKB">
        <authorList>
            <consortium name="RefSeq"/>
        </authorList>
    </citation>
    <scope>IDENTIFICATION</scope>
    <source>
        <tissue evidence="22 23">Gonads</tissue>
    </source>
</reference>
<evidence type="ECO:0000256" key="8">
    <source>
        <dbReference type="ARBA" id="ARBA00022801"/>
    </source>
</evidence>
<dbReference type="GO" id="GO:0007267">
    <property type="term" value="P:cell-cell signaling"/>
    <property type="evidence" value="ECO:0007669"/>
    <property type="project" value="InterPro"/>
</dbReference>
<dbReference type="GO" id="GO:0005509">
    <property type="term" value="F:calcium ion binding"/>
    <property type="evidence" value="ECO:0007669"/>
    <property type="project" value="TreeGrafter"/>
</dbReference>
<dbReference type="InterPro" id="IPR001767">
    <property type="entry name" value="Hedgehog_Hint"/>
</dbReference>
<evidence type="ECO:0000256" key="7">
    <source>
        <dbReference type="ARBA" id="ARBA00022729"/>
    </source>
</evidence>
<evidence type="ECO:0000256" key="5">
    <source>
        <dbReference type="ARBA" id="ARBA00022679"/>
    </source>
</evidence>
<evidence type="ECO:0000256" key="18">
    <source>
        <dbReference type="SAM" id="SignalP"/>
    </source>
</evidence>
<feature type="binding site" evidence="16">
    <location>
        <position position="186"/>
    </location>
    <ligand>
        <name>Zn(2+)</name>
        <dbReference type="ChEBI" id="CHEBI:29105"/>
    </ligand>
</feature>
<keyword evidence="3 17" id="KW-1003">Cell membrane</keyword>
<evidence type="ECO:0000256" key="6">
    <source>
        <dbReference type="ARBA" id="ARBA00022723"/>
    </source>
</evidence>
<comment type="catalytic activity">
    <reaction evidence="14">
        <text>glycyl-L-cysteinyl-[protein] + cholesterol + H(+) = [protein]-C-terminal glycyl cholesterol ester + N-terminal L-cysteinyl-[protein]</text>
        <dbReference type="Rhea" id="RHEA:59504"/>
        <dbReference type="Rhea" id="RHEA-COMP:12707"/>
        <dbReference type="Rhea" id="RHEA-COMP:15369"/>
        <dbReference type="Rhea" id="RHEA-COMP:15374"/>
        <dbReference type="ChEBI" id="CHEBI:15378"/>
        <dbReference type="ChEBI" id="CHEBI:16113"/>
        <dbReference type="ChEBI" id="CHEBI:65250"/>
        <dbReference type="ChEBI" id="CHEBI:143135"/>
        <dbReference type="ChEBI" id="CHEBI:143140"/>
    </reaction>
    <physiologicalReaction direction="left-to-right" evidence="14">
        <dbReference type="Rhea" id="RHEA:59505"/>
    </physiologicalReaction>
</comment>
<comment type="subcellular location">
    <molecule>Sonic hedgehog protein</molecule>
    <subcellularLocation>
        <location evidence="17">Endoplasmic reticulum membrane</location>
    </subcellularLocation>
    <subcellularLocation>
        <location evidence="17">Golgi apparatus membrane</location>
    </subcellularLocation>
</comment>
<feature type="domain" description="Hint" evidence="19">
    <location>
        <begin position="312"/>
        <end position="356"/>
    </location>
</feature>
<dbReference type="Pfam" id="PF01085">
    <property type="entry name" value="HH_signal"/>
    <property type="match status" value="1"/>
</dbReference>
<feature type="binding site" evidence="16">
    <location>
        <position position="129"/>
    </location>
    <ligand>
        <name>Ca(2+)</name>
        <dbReference type="ChEBI" id="CHEBI:29108"/>
        <label>1</label>
    </ligand>
</feature>
<dbReference type="InterPro" id="IPR050387">
    <property type="entry name" value="Hedgehog_Signaling"/>
</dbReference>
<evidence type="ECO:0000256" key="17">
    <source>
        <dbReference type="RuleBase" id="RU280812"/>
    </source>
</evidence>
<feature type="binding site" evidence="16">
    <location>
        <position position="94"/>
    </location>
    <ligand>
        <name>Ca(2+)</name>
        <dbReference type="ChEBI" id="CHEBI:29108"/>
        <label>1</label>
    </ligand>
</feature>
<dbReference type="GO" id="GO:0016740">
    <property type="term" value="F:transferase activity"/>
    <property type="evidence" value="ECO:0007669"/>
    <property type="project" value="UniProtKB-KW"/>
</dbReference>
<dbReference type="GO" id="GO:0005789">
    <property type="term" value="C:endoplasmic reticulum membrane"/>
    <property type="evidence" value="ECO:0007669"/>
    <property type="project" value="UniProtKB-SubCell"/>
</dbReference>
<evidence type="ECO:0000256" key="10">
    <source>
        <dbReference type="ARBA" id="ARBA00022837"/>
    </source>
</evidence>
<dbReference type="Gene3D" id="2.170.16.10">
    <property type="entry name" value="Hedgehog/Intein (Hint) domain"/>
    <property type="match status" value="1"/>
</dbReference>
<dbReference type="OMA" id="HWVSSLL"/>
<dbReference type="GO" id="GO:0010468">
    <property type="term" value="P:regulation of gene expression"/>
    <property type="evidence" value="ECO:0007669"/>
    <property type="project" value="TreeGrafter"/>
</dbReference>
<comment type="function">
    <molecule>Protein hedgehog N-product</molecule>
    <text evidence="17">The dually lipidated hedgehog protein N-product is a morphogen which is essential for a variety of patterning events during development.</text>
</comment>
<feature type="chain" id="PRO_5014545823" description="Hedgehog protein" evidence="18">
    <location>
        <begin position="29"/>
        <end position="417"/>
    </location>
</feature>
<keyword evidence="5" id="KW-0808">Transferase</keyword>
<dbReference type="GO" id="GO:0016540">
    <property type="term" value="P:protein autoprocessing"/>
    <property type="evidence" value="ECO:0007669"/>
    <property type="project" value="InterPro"/>
</dbReference>
<dbReference type="GO" id="GO:0005886">
    <property type="term" value="C:plasma membrane"/>
    <property type="evidence" value="ECO:0007669"/>
    <property type="project" value="UniProtKB-SubCell"/>
</dbReference>
<keyword evidence="16" id="KW-0862">Zinc</keyword>
<dbReference type="PANTHER" id="PTHR11889:SF31">
    <property type="entry name" value="PROTEIN HEDGEHOG"/>
    <property type="match status" value="1"/>
</dbReference>
<dbReference type="FunFam" id="3.30.1380.10:FF:000001">
    <property type="entry name" value="Indian hedgehog"/>
    <property type="match status" value="1"/>
</dbReference>
<keyword evidence="6 16" id="KW-0479">Metal-binding</keyword>
<dbReference type="GO" id="GO:0008233">
    <property type="term" value="F:peptidase activity"/>
    <property type="evidence" value="ECO:0007669"/>
    <property type="project" value="UniProtKB-UniRule"/>
</dbReference>
<dbReference type="GO" id="GO:0007224">
    <property type="term" value="P:smoothened signaling pathway"/>
    <property type="evidence" value="ECO:0007669"/>
    <property type="project" value="TreeGrafter"/>
</dbReference>
<dbReference type="InterPro" id="IPR006141">
    <property type="entry name" value="Intein_N"/>
</dbReference>
<organism evidence="21 23">
    <name type="scientific">Lingula anatina</name>
    <name type="common">Brachiopod</name>
    <name type="synonym">Lingula unguis</name>
    <dbReference type="NCBI Taxonomy" id="7574"/>
    <lineage>
        <taxon>Eukaryota</taxon>
        <taxon>Metazoa</taxon>
        <taxon>Spiralia</taxon>
        <taxon>Lophotrochozoa</taxon>
        <taxon>Brachiopoda</taxon>
        <taxon>Linguliformea</taxon>
        <taxon>Lingulata</taxon>
        <taxon>Lingulida</taxon>
        <taxon>Linguloidea</taxon>
        <taxon>Lingulidae</taxon>
        <taxon>Lingula</taxon>
    </lineage>
</organism>
<dbReference type="GO" id="GO:0000139">
    <property type="term" value="C:Golgi membrane"/>
    <property type="evidence" value="ECO:0007669"/>
    <property type="project" value="UniProtKB-SubCell"/>
</dbReference>
<dbReference type="STRING" id="7574.A0A1S3IAV3"/>
<name>A0A1S3IAV3_LINAN</name>
<keyword evidence="21" id="KW-1185">Reference proteome</keyword>
<keyword evidence="2 17" id="KW-0217">Developmental protein</keyword>
<evidence type="ECO:0000256" key="12">
    <source>
        <dbReference type="ARBA" id="ARBA00023139"/>
    </source>
</evidence>
<evidence type="ECO:0000313" key="24">
    <source>
        <dbReference type="RefSeq" id="XP_013395299.1"/>
    </source>
</evidence>
<feature type="domain" description="Hint" evidence="20">
    <location>
        <begin position="200"/>
        <end position="309"/>
    </location>
</feature>
<feature type="site" description="Essential for auto-cleavage" evidence="15">
    <location>
        <position position="273"/>
    </location>
</feature>
<feature type="binding site" evidence="16">
    <location>
        <position position="99"/>
    </location>
    <ligand>
        <name>Ca(2+)</name>
        <dbReference type="ChEBI" id="CHEBI:29108"/>
        <label>1</label>
    </ligand>
</feature>
<dbReference type="SUPFAM" id="SSF51294">
    <property type="entry name" value="Hedgehog/intein (Hint) domain"/>
    <property type="match status" value="1"/>
</dbReference>
<keyword evidence="13" id="KW-0449">Lipoprotein</keyword>
<evidence type="ECO:0000256" key="9">
    <source>
        <dbReference type="ARBA" id="ARBA00022813"/>
    </source>
</evidence>
<keyword evidence="17" id="KW-0256">Endoplasmic reticulum</keyword>
<dbReference type="KEGG" id="lak:106162534"/>
<feature type="site" description="Cleavage; by autolysis" evidence="15">
    <location>
        <begin position="201"/>
        <end position="202"/>
    </location>
</feature>
<accession>A0A1S3IAV3</accession>
<feature type="signal peptide" evidence="18">
    <location>
        <begin position="1"/>
        <end position="28"/>
    </location>
</feature>
<dbReference type="Pfam" id="PF01079">
    <property type="entry name" value="Hint"/>
    <property type="match status" value="1"/>
</dbReference>
<evidence type="ECO:0000256" key="11">
    <source>
        <dbReference type="ARBA" id="ARBA00023136"/>
    </source>
</evidence>
<dbReference type="GO" id="GO:0005615">
    <property type="term" value="C:extracellular space"/>
    <property type="evidence" value="ECO:0007669"/>
    <property type="project" value="TreeGrafter"/>
</dbReference>
<dbReference type="InterPro" id="IPR009045">
    <property type="entry name" value="Zn_M74/Hedgehog-like"/>
</dbReference>
<feature type="binding site" evidence="16">
    <location>
        <position position="93"/>
    </location>
    <ligand>
        <name>Ca(2+)</name>
        <dbReference type="ChEBI" id="CHEBI:29108"/>
        <label>1</label>
    </ligand>
</feature>
<feature type="binding site" evidence="16">
    <location>
        <position position="144"/>
    </location>
    <ligand>
        <name>Zn(2+)</name>
        <dbReference type="ChEBI" id="CHEBI:29105"/>
    </ligand>
</feature>
<dbReference type="RefSeq" id="XP_013395296.1">
    <property type="nucleotide sequence ID" value="XM_013539842.1"/>
</dbReference>
<dbReference type="SMART" id="SM00306">
    <property type="entry name" value="HintN"/>
    <property type="match status" value="1"/>
</dbReference>
<gene>
    <name evidence="22 23 24" type="primary">LOC106162534</name>
</gene>
<dbReference type="InterPro" id="IPR000320">
    <property type="entry name" value="Hedgehog_signalling_dom"/>
</dbReference>
<keyword evidence="12" id="KW-0564">Palmitate</keyword>
<keyword evidence="11 17" id="KW-0472">Membrane</keyword>
<dbReference type="GeneID" id="106162534"/>
<evidence type="ECO:0000256" key="16">
    <source>
        <dbReference type="PIRSR" id="PIRSR009400-2"/>
    </source>
</evidence>
<feature type="binding site" evidence="16">
    <location>
        <position position="130"/>
    </location>
    <ligand>
        <name>Ca(2+)</name>
        <dbReference type="ChEBI" id="CHEBI:29108"/>
        <label>1</label>
    </ligand>
</feature>
<feature type="binding site" evidence="16">
    <location>
        <position position="151"/>
    </location>
    <ligand>
        <name>Zn(2+)</name>
        <dbReference type="ChEBI" id="CHEBI:29105"/>
    </ligand>
</feature>
<comment type="function">
    <molecule>Protein hedgehog</molecule>
    <text evidence="17">The C-terminal part of the hedgehog protein precursor displays an autoproteolysis activity that results in the cleavage of the full-length protein into two parts (N-product and C-product). In addition, the C-terminal part displays a cholesterol transferase activity that results by the covalent attachment of a cholesterol moiety to the C-terminal of the newly generated N-product.</text>
</comment>
<evidence type="ECO:0000256" key="15">
    <source>
        <dbReference type="PIRSR" id="PIRSR009400-1"/>
    </source>
</evidence>
<feature type="site" description="Involved in cholesterol transfer" evidence="15">
    <location>
        <position position="247"/>
    </location>
</feature>
<feature type="binding site" evidence="16">
    <location>
        <position position="133"/>
    </location>
    <ligand>
        <name>Ca(2+)</name>
        <dbReference type="ChEBI" id="CHEBI:29108"/>
        <label>2</label>
    </ligand>
</feature>
<evidence type="ECO:0000256" key="4">
    <source>
        <dbReference type="ARBA" id="ARBA00022670"/>
    </source>
</evidence>
<keyword evidence="7 17" id="KW-0732">Signal</keyword>
<evidence type="ECO:0000259" key="20">
    <source>
        <dbReference type="SMART" id="SM00306"/>
    </source>
</evidence>
<feature type="binding site" evidence="16">
    <location>
        <position position="130"/>
    </location>
    <ligand>
        <name>Ca(2+)</name>
        <dbReference type="ChEBI" id="CHEBI:29108"/>
        <label>2</label>
    </ligand>
</feature>
<evidence type="ECO:0000256" key="1">
    <source>
        <dbReference type="ARBA" id="ARBA00010649"/>
    </source>
</evidence>
<evidence type="ECO:0000259" key="19">
    <source>
        <dbReference type="SMART" id="SM00305"/>
    </source>
</evidence>
<evidence type="ECO:0000256" key="3">
    <source>
        <dbReference type="ARBA" id="ARBA00022475"/>
    </source>
</evidence>
<dbReference type="GO" id="GO:0001708">
    <property type="term" value="P:cell fate specification"/>
    <property type="evidence" value="ECO:0007669"/>
    <property type="project" value="TreeGrafter"/>
</dbReference>
<feature type="binding site" evidence="16">
    <location>
        <position position="135"/>
    </location>
    <ligand>
        <name>Ca(2+)</name>
        <dbReference type="ChEBI" id="CHEBI:29108"/>
        <label>2</label>
    </ligand>
</feature>
<comment type="subcellular location">
    <molecule>Protein hedgehog N-product</molecule>
    <subcellularLocation>
        <location evidence="17">Cell membrane</location>
        <topology evidence="17">Lipid-anchor</topology>
    </subcellularLocation>
</comment>
<evidence type="ECO:0000313" key="23">
    <source>
        <dbReference type="RefSeq" id="XP_013395298.1"/>
    </source>
</evidence>
<dbReference type="SUPFAM" id="SSF55166">
    <property type="entry name" value="Hedgehog/DD-peptidase"/>
    <property type="match status" value="1"/>
</dbReference>
<dbReference type="GO" id="GO:0005113">
    <property type="term" value="F:patched binding"/>
    <property type="evidence" value="ECO:0007669"/>
    <property type="project" value="TreeGrafter"/>
</dbReference>
<dbReference type="Proteomes" id="UP000085678">
    <property type="component" value="Unplaced"/>
</dbReference>
<dbReference type="InterPro" id="IPR036844">
    <property type="entry name" value="Hint_dom_sf"/>
</dbReference>
<dbReference type="PRINTS" id="PR00632">
    <property type="entry name" value="SONICHHOG"/>
</dbReference>